<feature type="coiled-coil region" evidence="5">
    <location>
        <begin position="311"/>
        <end position="338"/>
    </location>
</feature>
<dbReference type="Gene3D" id="2.60.34.10">
    <property type="entry name" value="Substrate Binding Domain Of DNAk, Chain A, domain 1"/>
    <property type="match status" value="1"/>
</dbReference>
<dbReference type="InterPro" id="IPR018181">
    <property type="entry name" value="Heat_shock_70_CS"/>
</dbReference>
<organism evidence="6">
    <name type="scientific">Lotharella globosa</name>
    <dbReference type="NCBI Taxonomy" id="91324"/>
    <lineage>
        <taxon>Eukaryota</taxon>
        <taxon>Sar</taxon>
        <taxon>Rhizaria</taxon>
        <taxon>Cercozoa</taxon>
        <taxon>Chlorarachniophyceae</taxon>
        <taxon>Lotharella</taxon>
    </lineage>
</organism>
<evidence type="ECO:0000256" key="5">
    <source>
        <dbReference type="SAM" id="Coils"/>
    </source>
</evidence>
<protein>
    <recommendedName>
        <fullName evidence="7">Molecular chaperone DnaK</fullName>
    </recommendedName>
</protein>
<dbReference type="CDD" id="cd10234">
    <property type="entry name" value="ASKHA_NBD_HSP70_DnaK-like"/>
    <property type="match status" value="1"/>
</dbReference>
<dbReference type="InterPro" id="IPR043129">
    <property type="entry name" value="ATPase_NBD"/>
</dbReference>
<keyword evidence="3 4" id="KW-0067">ATP-binding</keyword>
<dbReference type="AlphaFoldDB" id="A0A7S3YMW6"/>
<dbReference type="NCBIfam" id="NF001413">
    <property type="entry name" value="PRK00290.1"/>
    <property type="match status" value="1"/>
</dbReference>
<dbReference type="GO" id="GO:0140662">
    <property type="term" value="F:ATP-dependent protein folding chaperone"/>
    <property type="evidence" value="ECO:0007669"/>
    <property type="project" value="InterPro"/>
</dbReference>
<evidence type="ECO:0000256" key="4">
    <source>
        <dbReference type="RuleBase" id="RU003322"/>
    </source>
</evidence>
<dbReference type="SUPFAM" id="SSF53067">
    <property type="entry name" value="Actin-like ATPase domain"/>
    <property type="match status" value="2"/>
</dbReference>
<evidence type="ECO:0000313" key="6">
    <source>
        <dbReference type="EMBL" id="CAE0656597.1"/>
    </source>
</evidence>
<sequence>MRDTTKQRPTTRMQDTIATYKVATYDKNAGYDKVATYDKNAGYDKNAKTGTQDLTRSCLSYNAEVSAVLGVDLGTTNSACAVRANKETRMVPNSLGARTTPSMISYTRDATFMVGEKARRQAVANPENTFYGIKHVIGRRFDDVEGFLSKVTYKASKAPDGGVAIVCPMLDTTFLPQQLSSKVVGELGSDYTAFFNKDPTSVVITVPAYFDDAQRNATKDAGRIAELDVLRIINEPTAAALAYGFDKSQNARIFVFDAGGGTFDVSLLEAGDGVFEVLKTGGDPSLGGDDIDDAITDWLVEGFRENHGFDLREESRTLQRLKEAAEKAKLELSASSQAKINLPFIVTRRGKPLHLSTTLSRDTLDELLKGLIERFREPTLQVLQEVSISPQEIDHVILAGGTTRIPALQELVATELGQEPITGINPDEVVAVGAAIQGEIITGDSSDIVLIDVTSLSLGLETLGGIHTKLIPRNTSLPTSKTEMFSTAADNQDAVEIVVLQGEREFAADCKPLGTFKLSGIQPAPRGMPQITVSFTIDVDGILTVRATEGSSGTTNELEIKDSTKRSDDDIRRMIEEANAFADQDQEKKELVTLKIDAEATIYEAQAKLREGNGEAYDEETTNRIQDAIQALQAALNRSDPETIKNCSQALRQLIAQASS</sequence>
<evidence type="ECO:0000256" key="3">
    <source>
        <dbReference type="ARBA" id="ARBA00022840"/>
    </source>
</evidence>
<dbReference type="Gene3D" id="1.20.1270.10">
    <property type="match status" value="1"/>
</dbReference>
<dbReference type="InterPro" id="IPR013126">
    <property type="entry name" value="Hsp_70_fam"/>
</dbReference>
<accession>A0A7S3YMW6</accession>
<dbReference type="GO" id="GO:0005524">
    <property type="term" value="F:ATP binding"/>
    <property type="evidence" value="ECO:0007669"/>
    <property type="project" value="UniProtKB-KW"/>
</dbReference>
<dbReference type="Pfam" id="PF00012">
    <property type="entry name" value="HSP70"/>
    <property type="match status" value="1"/>
</dbReference>
<dbReference type="PROSITE" id="PS01036">
    <property type="entry name" value="HSP70_3"/>
    <property type="match status" value="1"/>
</dbReference>
<comment type="similarity">
    <text evidence="1 4">Belongs to the heat shock protein 70 family.</text>
</comment>
<dbReference type="InterPro" id="IPR029047">
    <property type="entry name" value="HSP70_peptide-bd_sf"/>
</dbReference>
<reference evidence="6" key="1">
    <citation type="submission" date="2021-01" db="EMBL/GenBank/DDBJ databases">
        <authorList>
            <person name="Corre E."/>
            <person name="Pelletier E."/>
            <person name="Niang G."/>
            <person name="Scheremetjew M."/>
            <person name="Finn R."/>
            <person name="Kale V."/>
            <person name="Holt S."/>
            <person name="Cochrane G."/>
            <person name="Meng A."/>
            <person name="Brown T."/>
            <person name="Cohen L."/>
        </authorList>
    </citation>
    <scope>NUCLEOTIDE SEQUENCE</scope>
    <source>
        <strain evidence="6">CCCM811</strain>
    </source>
</reference>
<dbReference type="Gene3D" id="3.30.420.40">
    <property type="match status" value="2"/>
</dbReference>
<dbReference type="EMBL" id="HBIV01011051">
    <property type="protein sequence ID" value="CAE0656597.1"/>
    <property type="molecule type" value="Transcribed_RNA"/>
</dbReference>
<proteinExistence type="inferred from homology"/>
<name>A0A7S3YMW6_9EUKA</name>
<gene>
    <name evidence="6" type="ORF">LGLO00237_LOCUS8267</name>
</gene>
<evidence type="ECO:0000256" key="1">
    <source>
        <dbReference type="ARBA" id="ARBA00007381"/>
    </source>
</evidence>
<keyword evidence="5" id="KW-0175">Coiled coil</keyword>
<dbReference type="InterPro" id="IPR029048">
    <property type="entry name" value="HSP70_C_sf"/>
</dbReference>
<dbReference type="FunFam" id="3.90.640.10:FF:000003">
    <property type="entry name" value="Molecular chaperone DnaK"/>
    <property type="match status" value="1"/>
</dbReference>
<dbReference type="FunFam" id="2.60.34.10:FF:000012">
    <property type="entry name" value="Heat shock 70 kDa protein"/>
    <property type="match status" value="1"/>
</dbReference>
<dbReference type="Gene3D" id="3.90.640.10">
    <property type="entry name" value="Actin, Chain A, domain 4"/>
    <property type="match status" value="1"/>
</dbReference>
<dbReference type="PANTHER" id="PTHR19375">
    <property type="entry name" value="HEAT SHOCK PROTEIN 70KDA"/>
    <property type="match status" value="1"/>
</dbReference>
<keyword evidence="2 4" id="KW-0547">Nucleotide-binding</keyword>
<evidence type="ECO:0000256" key="2">
    <source>
        <dbReference type="ARBA" id="ARBA00022741"/>
    </source>
</evidence>
<dbReference type="PRINTS" id="PR00301">
    <property type="entry name" value="HEATSHOCK70"/>
</dbReference>
<evidence type="ECO:0008006" key="7">
    <source>
        <dbReference type="Google" id="ProtNLM"/>
    </source>
</evidence>
<dbReference type="SUPFAM" id="SSF100920">
    <property type="entry name" value="Heat shock protein 70kD (HSP70), peptide-binding domain"/>
    <property type="match status" value="1"/>
</dbReference>
<dbReference type="PROSITE" id="PS00297">
    <property type="entry name" value="HSP70_1"/>
    <property type="match status" value="1"/>
</dbReference>